<evidence type="ECO:0000259" key="16">
    <source>
        <dbReference type="Pfam" id="PF23598"/>
    </source>
</evidence>
<dbReference type="FunFam" id="3.80.10.10:FF:000111">
    <property type="entry name" value="LRR receptor-like serine/threonine-protein kinase ERECTA"/>
    <property type="match status" value="1"/>
</dbReference>
<keyword evidence="5" id="KW-1070">Brassinosteroid signaling pathway</keyword>
<evidence type="ECO:0000256" key="13">
    <source>
        <dbReference type="SAM" id="Phobius"/>
    </source>
</evidence>
<dbReference type="InterPro" id="IPR046956">
    <property type="entry name" value="RLP23-like"/>
</dbReference>
<dbReference type="Proteomes" id="UP000244336">
    <property type="component" value="Chromosome 1"/>
</dbReference>
<accession>A0A2T7F3B3</accession>
<organism evidence="17 18">
    <name type="scientific">Panicum hallii var. hallii</name>
    <dbReference type="NCBI Taxonomy" id="1504633"/>
    <lineage>
        <taxon>Eukaryota</taxon>
        <taxon>Viridiplantae</taxon>
        <taxon>Streptophyta</taxon>
        <taxon>Embryophyta</taxon>
        <taxon>Tracheophyta</taxon>
        <taxon>Spermatophyta</taxon>
        <taxon>Magnoliopsida</taxon>
        <taxon>Liliopsida</taxon>
        <taxon>Poales</taxon>
        <taxon>Poaceae</taxon>
        <taxon>PACMAD clade</taxon>
        <taxon>Panicoideae</taxon>
        <taxon>Panicodae</taxon>
        <taxon>Paniceae</taxon>
        <taxon>Panicinae</taxon>
        <taxon>Panicum</taxon>
        <taxon>Panicum sect. Panicum</taxon>
    </lineage>
</organism>
<keyword evidence="4" id="KW-0433">Leucine-rich repeat</keyword>
<proteinExistence type="inferred from homology"/>
<keyword evidence="8" id="KW-0677">Repeat</keyword>
<dbReference type="PRINTS" id="PR00019">
    <property type="entry name" value="LEURICHRPT"/>
</dbReference>
<sequence>MHPSAAKFLLLIVAAASSFLSVASHGLPPRQLKRNASCLPHERDALLAFKENITSDPEGILSSWRRGRKDCCRWMGVTCSNQTGHVLELDLSQRNLAGQISPSLLSLEHLEHLDLGGTYLSGHDGRFPEFLCSFKNLGYLDLSELSFASRLPAQLGNLSTLEYLDLHNAYSLPSEVPPQLGNLSNLRHLDLAYNYLYTTDISWLVRLHQLEYLDMAGINLSTIDNWLHVVNMIPSLKSLSLSNCSLPRANQSLTHINLTKLETLELSTNYFGHPIASSWFWNITSIQFLELSSTYLYGPFPDALGRMTSLSFLGFQENGNSATMAVDLKNLCELETLLLDGSLSSGNITEFIEKLPQCSSRKLGYLSLNDNNMTGIMPQVMGHLTSLTALSLSNNSISGSISPGLQNFTSLEELSLSSNHLSGQIPLLPRGLEILDVSMNFLSGHFHFGAPYIGVLILSSNKITGPIPEKFCELQYLRDLDLSNNSFAGELPVCFSMPYLHSLLLSNNEFSGKFPSLIKRLSNLTLLDLSWNKFYGTLPIWIGDLAELRFLDLSHNMLHGSIPANITHLRRLQLLNLSFNNISGSIPQSLSKLMAMTKTHMPGPITNLPDYWNTDWINYGFLDILSAVTKHQHHKYGVRSIFYIVDIDLSVNHLTGGIPDEMASLDGLRYLNLSRNCLRGNIPENIGAMELVESVDFSWNSLSGEIPASLSDLTFLSVLDLSYNNLSGRIPSGRQLETVYDNNPTMYDGNNNLCGPPLQRNCSSGNSDPKHGNEKASGENSESLFFYIGLVSGFAVGLWGCCVLYSSRSHEELFLSSSIFIVV</sequence>
<keyword evidence="10 13" id="KW-0472">Membrane</keyword>
<evidence type="ECO:0000259" key="15">
    <source>
        <dbReference type="Pfam" id="PF08263"/>
    </source>
</evidence>
<feature type="region of interest" description="Disordered" evidence="12">
    <location>
        <begin position="758"/>
        <end position="777"/>
    </location>
</feature>
<dbReference type="SUPFAM" id="SSF52058">
    <property type="entry name" value="L domain-like"/>
    <property type="match status" value="3"/>
</dbReference>
<dbReference type="FunFam" id="3.80.10.10:FF:000095">
    <property type="entry name" value="LRR receptor-like serine/threonine-protein kinase GSO1"/>
    <property type="match status" value="1"/>
</dbReference>
<dbReference type="EMBL" id="CM009749">
    <property type="protein sequence ID" value="PUZ74576.1"/>
    <property type="molecule type" value="Genomic_DNA"/>
</dbReference>
<evidence type="ECO:0000256" key="8">
    <source>
        <dbReference type="ARBA" id="ARBA00022737"/>
    </source>
</evidence>
<feature type="transmembrane region" description="Helical" evidence="13">
    <location>
        <begin position="784"/>
        <end position="805"/>
    </location>
</feature>
<dbReference type="GO" id="GO:0009742">
    <property type="term" value="P:brassinosteroid mediated signaling pathway"/>
    <property type="evidence" value="ECO:0007669"/>
    <property type="project" value="UniProtKB-KW"/>
</dbReference>
<dbReference type="InterPro" id="IPR032675">
    <property type="entry name" value="LRR_dom_sf"/>
</dbReference>
<dbReference type="InterPro" id="IPR013210">
    <property type="entry name" value="LRR_N_plant-typ"/>
</dbReference>
<dbReference type="FunFam" id="3.80.10.10:FF:000649">
    <property type="entry name" value="Leucine Rich Repeat family protein"/>
    <property type="match status" value="1"/>
</dbReference>
<feature type="signal peptide" evidence="14">
    <location>
        <begin position="1"/>
        <end position="24"/>
    </location>
</feature>
<reference evidence="17 18" key="1">
    <citation type="submission" date="2018-04" db="EMBL/GenBank/DDBJ databases">
        <title>WGS assembly of Panicum hallii var. hallii HAL2.</title>
        <authorList>
            <person name="Lovell J."/>
            <person name="Jenkins J."/>
            <person name="Lowry D."/>
            <person name="Mamidi S."/>
            <person name="Sreedasyam A."/>
            <person name="Weng X."/>
            <person name="Barry K."/>
            <person name="Bonette J."/>
            <person name="Campitelli B."/>
            <person name="Daum C."/>
            <person name="Gordon S."/>
            <person name="Gould B."/>
            <person name="Lipzen A."/>
            <person name="MacQueen A."/>
            <person name="Palacio-Mejia J."/>
            <person name="Plott C."/>
            <person name="Shakirov E."/>
            <person name="Shu S."/>
            <person name="Yoshinaga Y."/>
            <person name="Zane M."/>
            <person name="Rokhsar D."/>
            <person name="Grimwood J."/>
            <person name="Schmutz J."/>
            <person name="Juenger T."/>
        </authorList>
    </citation>
    <scope>NUCLEOTIDE SEQUENCE [LARGE SCALE GENOMIC DNA]</scope>
    <source>
        <strain evidence="18">cv. HAL2</strain>
    </source>
</reference>
<evidence type="ECO:0000256" key="3">
    <source>
        <dbReference type="ARBA" id="ARBA00022475"/>
    </source>
</evidence>
<feature type="compositionally biased region" description="Basic and acidic residues" evidence="12">
    <location>
        <begin position="768"/>
        <end position="777"/>
    </location>
</feature>
<dbReference type="Pfam" id="PF00560">
    <property type="entry name" value="LRR_1"/>
    <property type="match status" value="5"/>
</dbReference>
<dbReference type="STRING" id="1504633.A0A2T7F3B3"/>
<evidence type="ECO:0000256" key="1">
    <source>
        <dbReference type="ARBA" id="ARBA00004251"/>
    </source>
</evidence>
<evidence type="ECO:0000256" key="10">
    <source>
        <dbReference type="ARBA" id="ARBA00023136"/>
    </source>
</evidence>
<gene>
    <name evidence="17" type="ORF">GQ55_1G075700</name>
</gene>
<dbReference type="Pfam" id="PF23598">
    <property type="entry name" value="LRR_14"/>
    <property type="match status" value="1"/>
</dbReference>
<evidence type="ECO:0000313" key="18">
    <source>
        <dbReference type="Proteomes" id="UP000244336"/>
    </source>
</evidence>
<dbReference type="Gramene" id="PUZ74576">
    <property type="protein sequence ID" value="PUZ74576"/>
    <property type="gene ID" value="GQ55_1G075700"/>
</dbReference>
<dbReference type="GO" id="GO:0099402">
    <property type="term" value="P:plant organ development"/>
    <property type="evidence" value="ECO:0007669"/>
    <property type="project" value="UniProtKB-ARBA"/>
</dbReference>
<dbReference type="GO" id="GO:0009653">
    <property type="term" value="P:anatomical structure morphogenesis"/>
    <property type="evidence" value="ECO:0007669"/>
    <property type="project" value="UniProtKB-ARBA"/>
</dbReference>
<protein>
    <submittedName>
        <fullName evidence="17">Uncharacterized protein</fullName>
    </submittedName>
</protein>
<name>A0A2T7F3B3_9POAL</name>
<evidence type="ECO:0000256" key="4">
    <source>
        <dbReference type="ARBA" id="ARBA00022614"/>
    </source>
</evidence>
<dbReference type="AlphaFoldDB" id="A0A2T7F3B3"/>
<evidence type="ECO:0000256" key="14">
    <source>
        <dbReference type="SAM" id="SignalP"/>
    </source>
</evidence>
<evidence type="ECO:0000256" key="6">
    <source>
        <dbReference type="ARBA" id="ARBA00022692"/>
    </source>
</evidence>
<dbReference type="PANTHER" id="PTHR48063:SF55">
    <property type="entry name" value="LEUCINE-RICH REPEAT-CONTAINING N-TERMINAL PLANT-TYPE DOMAIN-CONTAINING PROTEIN"/>
    <property type="match status" value="1"/>
</dbReference>
<feature type="domain" description="Leucine-rich repeat-containing N-terminal plant-type" evidence="15">
    <location>
        <begin position="40"/>
        <end position="80"/>
    </location>
</feature>
<evidence type="ECO:0000256" key="9">
    <source>
        <dbReference type="ARBA" id="ARBA00022989"/>
    </source>
</evidence>
<keyword evidence="9 13" id="KW-1133">Transmembrane helix</keyword>
<evidence type="ECO:0000256" key="12">
    <source>
        <dbReference type="SAM" id="MobiDB-lite"/>
    </source>
</evidence>
<comment type="subcellular location">
    <subcellularLocation>
        <location evidence="1">Cell membrane</location>
        <topology evidence="1">Single-pass type I membrane protein</topology>
    </subcellularLocation>
</comment>
<keyword evidence="6 13" id="KW-0812">Transmembrane</keyword>
<dbReference type="PROSITE" id="PS51450">
    <property type="entry name" value="LRR"/>
    <property type="match status" value="1"/>
</dbReference>
<comment type="similarity">
    <text evidence="2">Belongs to the RLP family.</text>
</comment>
<dbReference type="Pfam" id="PF08263">
    <property type="entry name" value="LRRNT_2"/>
    <property type="match status" value="1"/>
</dbReference>
<keyword evidence="3" id="KW-1003">Cell membrane</keyword>
<keyword evidence="18" id="KW-1185">Reference proteome</keyword>
<dbReference type="GO" id="GO:0005886">
    <property type="term" value="C:plasma membrane"/>
    <property type="evidence" value="ECO:0007669"/>
    <property type="project" value="UniProtKB-SubCell"/>
</dbReference>
<evidence type="ECO:0000256" key="5">
    <source>
        <dbReference type="ARBA" id="ARBA00022626"/>
    </source>
</evidence>
<evidence type="ECO:0000313" key="17">
    <source>
        <dbReference type="EMBL" id="PUZ74576.1"/>
    </source>
</evidence>
<keyword evidence="11" id="KW-0325">Glycoprotein</keyword>
<dbReference type="PANTHER" id="PTHR48063">
    <property type="entry name" value="LRR RECEPTOR-LIKE KINASE"/>
    <property type="match status" value="1"/>
</dbReference>
<feature type="chain" id="PRO_5015401840" evidence="14">
    <location>
        <begin position="25"/>
        <end position="823"/>
    </location>
</feature>
<dbReference type="InterPro" id="IPR055414">
    <property type="entry name" value="LRR_R13L4/SHOC2-like"/>
</dbReference>
<evidence type="ECO:0000256" key="11">
    <source>
        <dbReference type="ARBA" id="ARBA00023180"/>
    </source>
</evidence>
<evidence type="ECO:0000256" key="7">
    <source>
        <dbReference type="ARBA" id="ARBA00022729"/>
    </source>
</evidence>
<dbReference type="Gene3D" id="3.80.10.10">
    <property type="entry name" value="Ribonuclease Inhibitor"/>
    <property type="match status" value="4"/>
</dbReference>
<keyword evidence="7 14" id="KW-0732">Signal</keyword>
<dbReference type="InterPro" id="IPR001611">
    <property type="entry name" value="Leu-rich_rpt"/>
</dbReference>
<feature type="domain" description="Disease resistance R13L4/SHOC-2-like LRR" evidence="16">
    <location>
        <begin position="98"/>
        <end position="267"/>
    </location>
</feature>
<dbReference type="SMART" id="SM00369">
    <property type="entry name" value="LRR_TYP"/>
    <property type="match status" value="9"/>
</dbReference>
<dbReference type="InterPro" id="IPR003591">
    <property type="entry name" value="Leu-rich_rpt_typical-subtyp"/>
</dbReference>
<dbReference type="Pfam" id="PF13855">
    <property type="entry name" value="LRR_8"/>
    <property type="match status" value="2"/>
</dbReference>
<dbReference type="OrthoDB" id="621599at2759"/>
<evidence type="ECO:0000256" key="2">
    <source>
        <dbReference type="ARBA" id="ARBA00009592"/>
    </source>
</evidence>
<dbReference type="FunFam" id="3.80.10.10:FF:000400">
    <property type="entry name" value="Nuclear pore complex protein NUP107"/>
    <property type="match status" value="1"/>
</dbReference>